<sequence length="504" mass="51613">MTGDQPDEGVLSEGDGDVADVVVVGAGVAGLVAARECLRVGLRVTILEARDLPGGCVGSHELAGLRLDSGAESFATRGGSVERLLDELGLGGQIVAPEAGRAWLRLPGSGGAAVTVPLPKTALLGIPSSPLADDVRAAIGWGGALRAYLDRLMPVLTIGRETNLGAVVRKRMGRRVLDRLVSPISSGVYSANADELELDGVAPGLNQAMTRAGSLSGGVALLRADAPAGSAVRGIRGGMSRLVDALVADISRLDGELRTGARAARLDAIDDARAAGEVGDEKRWAVHVEDSVGERNKIRARAVIVAAPAAPSIALLSSVCPDWGEPLAGEWPAGPSVELATIVVDETALDDAPRGSGALIAAGTPGVTAKALTHATAKWAWLAETAGPGRHVIRLSYGRAGEAEATAALDDDAFLVLALHDASEILGVPLSAANVVAHARTVWRDALSHAAVGQRARVDGLRAALSEEPTLEAVGAWVAGTGLASVVPDARDAARRIRQHLLHL</sequence>
<accession>A0ABW1VF49</accession>
<dbReference type="Gene3D" id="1.10.3110.10">
    <property type="entry name" value="protoporphyrinogen ix oxidase, domain 3"/>
    <property type="match status" value="1"/>
</dbReference>
<dbReference type="Gene3D" id="3.50.50.60">
    <property type="entry name" value="FAD/NAD(P)-binding domain"/>
    <property type="match status" value="1"/>
</dbReference>
<dbReference type="InterPro" id="IPR050464">
    <property type="entry name" value="Zeta_carotene_desat/Oxidored"/>
</dbReference>
<name>A0ABW1VF49_9MICO</name>
<dbReference type="SUPFAM" id="SSF51905">
    <property type="entry name" value="FAD/NAD(P)-binding domain"/>
    <property type="match status" value="1"/>
</dbReference>
<reference evidence="3" key="1">
    <citation type="journal article" date="2019" name="Int. J. Syst. Evol. Microbiol.">
        <title>The Global Catalogue of Microorganisms (GCM) 10K type strain sequencing project: providing services to taxonomists for standard genome sequencing and annotation.</title>
        <authorList>
            <consortium name="The Broad Institute Genomics Platform"/>
            <consortium name="The Broad Institute Genome Sequencing Center for Infectious Disease"/>
            <person name="Wu L."/>
            <person name="Ma J."/>
        </authorList>
    </citation>
    <scope>NUCLEOTIDE SEQUENCE [LARGE SCALE GENOMIC DNA]</scope>
    <source>
        <strain evidence="3">CCUG 43304</strain>
    </source>
</reference>
<dbReference type="EMBL" id="JBHSTP010000002">
    <property type="protein sequence ID" value="MFC6356403.1"/>
    <property type="molecule type" value="Genomic_DNA"/>
</dbReference>
<proteinExistence type="predicted"/>
<dbReference type="Pfam" id="PF01593">
    <property type="entry name" value="Amino_oxidase"/>
    <property type="match status" value="1"/>
</dbReference>
<dbReference type="PRINTS" id="PR00411">
    <property type="entry name" value="PNDRDTASEI"/>
</dbReference>
<dbReference type="PANTHER" id="PTHR42923">
    <property type="entry name" value="PROTOPORPHYRINOGEN OXIDASE"/>
    <property type="match status" value="1"/>
</dbReference>
<dbReference type="InterPro" id="IPR002937">
    <property type="entry name" value="Amino_oxidase"/>
</dbReference>
<gene>
    <name evidence="2" type="ORF">ACFQB0_09815</name>
</gene>
<comment type="caution">
    <text evidence="2">The sequence shown here is derived from an EMBL/GenBank/DDBJ whole genome shotgun (WGS) entry which is preliminary data.</text>
</comment>
<keyword evidence="3" id="KW-1185">Reference proteome</keyword>
<dbReference type="PANTHER" id="PTHR42923:SF3">
    <property type="entry name" value="PROTOPORPHYRINOGEN OXIDASE"/>
    <property type="match status" value="1"/>
</dbReference>
<dbReference type="Gene3D" id="3.90.660.20">
    <property type="entry name" value="Protoporphyrinogen oxidase, mitochondrial, domain 2"/>
    <property type="match status" value="1"/>
</dbReference>
<organism evidence="2 3">
    <name type="scientific">Luethyella okanaganae</name>
    <dbReference type="NCBI Taxonomy" id="69372"/>
    <lineage>
        <taxon>Bacteria</taxon>
        <taxon>Bacillati</taxon>
        <taxon>Actinomycetota</taxon>
        <taxon>Actinomycetes</taxon>
        <taxon>Micrococcales</taxon>
        <taxon>Microbacteriaceae</taxon>
        <taxon>Luethyella</taxon>
    </lineage>
</organism>
<evidence type="ECO:0000313" key="3">
    <source>
        <dbReference type="Proteomes" id="UP001596306"/>
    </source>
</evidence>
<dbReference type="Proteomes" id="UP001596306">
    <property type="component" value="Unassembled WGS sequence"/>
</dbReference>
<dbReference type="SUPFAM" id="SSF54373">
    <property type="entry name" value="FAD-linked reductases, C-terminal domain"/>
    <property type="match status" value="1"/>
</dbReference>
<feature type="domain" description="Amine oxidase" evidence="1">
    <location>
        <begin position="28"/>
        <end position="496"/>
    </location>
</feature>
<protein>
    <submittedName>
        <fullName evidence="2">Protoporphyrinogen/coproporphyrinogen oxidase</fullName>
    </submittedName>
</protein>
<evidence type="ECO:0000313" key="2">
    <source>
        <dbReference type="EMBL" id="MFC6356403.1"/>
    </source>
</evidence>
<evidence type="ECO:0000259" key="1">
    <source>
        <dbReference type="Pfam" id="PF01593"/>
    </source>
</evidence>
<dbReference type="RefSeq" id="WP_386730767.1">
    <property type="nucleotide sequence ID" value="NZ_JBHSTP010000002.1"/>
</dbReference>
<dbReference type="InterPro" id="IPR036188">
    <property type="entry name" value="FAD/NAD-bd_sf"/>
</dbReference>